<evidence type="ECO:0000256" key="4">
    <source>
        <dbReference type="SAM" id="MobiDB-lite"/>
    </source>
</evidence>
<evidence type="ECO:0000313" key="7">
    <source>
        <dbReference type="Proteomes" id="UP001599542"/>
    </source>
</evidence>
<reference evidence="6 7" key="1">
    <citation type="submission" date="2024-09" db="EMBL/GenBank/DDBJ databases">
        <title>The Natural Products Discovery Center: Release of the First 8490 Sequenced Strains for Exploring Actinobacteria Biosynthetic Diversity.</title>
        <authorList>
            <person name="Kalkreuter E."/>
            <person name="Kautsar S.A."/>
            <person name="Yang D."/>
            <person name="Bader C.D."/>
            <person name="Teijaro C.N."/>
            <person name="Fluegel L."/>
            <person name="Davis C.M."/>
            <person name="Simpson J.R."/>
            <person name="Lauterbach L."/>
            <person name="Steele A.D."/>
            <person name="Gui C."/>
            <person name="Meng S."/>
            <person name="Li G."/>
            <person name="Viehrig K."/>
            <person name="Ye F."/>
            <person name="Su P."/>
            <person name="Kiefer A.F."/>
            <person name="Nichols A."/>
            <person name="Cepeda A.J."/>
            <person name="Yan W."/>
            <person name="Fan B."/>
            <person name="Jiang Y."/>
            <person name="Adhikari A."/>
            <person name="Zheng C.-J."/>
            <person name="Schuster L."/>
            <person name="Cowan T.M."/>
            <person name="Smanski M.J."/>
            <person name="Chevrette M.G."/>
            <person name="De Carvalho L.P.S."/>
            <person name="Shen B."/>
        </authorList>
    </citation>
    <scope>NUCLEOTIDE SEQUENCE [LARGE SCALE GENOMIC DNA]</scope>
    <source>
        <strain evidence="6 7">NPDC058753</strain>
    </source>
</reference>
<comment type="similarity">
    <text evidence="1">Belongs to the HMG-CoA lyase family.</text>
</comment>
<evidence type="ECO:0000256" key="2">
    <source>
        <dbReference type="ARBA" id="ARBA00022723"/>
    </source>
</evidence>
<dbReference type="PROSITE" id="PS50991">
    <property type="entry name" value="PYR_CT"/>
    <property type="match status" value="1"/>
</dbReference>
<dbReference type="InterPro" id="IPR000891">
    <property type="entry name" value="PYR_CT"/>
</dbReference>
<dbReference type="CDD" id="cd07938">
    <property type="entry name" value="DRE_TIM_HMGL"/>
    <property type="match status" value="1"/>
</dbReference>
<dbReference type="InterPro" id="IPR043594">
    <property type="entry name" value="HMGL"/>
</dbReference>
<evidence type="ECO:0000313" key="6">
    <source>
        <dbReference type="EMBL" id="MFE1353067.1"/>
    </source>
</evidence>
<dbReference type="SUPFAM" id="SSF51569">
    <property type="entry name" value="Aldolase"/>
    <property type="match status" value="1"/>
</dbReference>
<keyword evidence="3 6" id="KW-0456">Lyase</keyword>
<organism evidence="6 7">
    <name type="scientific">Kitasatospora phosalacinea</name>
    <dbReference type="NCBI Taxonomy" id="2065"/>
    <lineage>
        <taxon>Bacteria</taxon>
        <taxon>Bacillati</taxon>
        <taxon>Actinomycetota</taxon>
        <taxon>Actinomycetes</taxon>
        <taxon>Kitasatosporales</taxon>
        <taxon>Streptomycetaceae</taxon>
        <taxon>Kitasatospora</taxon>
    </lineage>
</organism>
<dbReference type="PANTHER" id="PTHR42738:SF7">
    <property type="entry name" value="HYDROXYMETHYLGLUTARYL-COA LYASE"/>
    <property type="match status" value="1"/>
</dbReference>
<dbReference type="GO" id="GO:0016829">
    <property type="term" value="F:lyase activity"/>
    <property type="evidence" value="ECO:0007669"/>
    <property type="project" value="UniProtKB-KW"/>
</dbReference>
<protein>
    <submittedName>
        <fullName evidence="6">Hydroxymethylglutaryl-CoA lyase</fullName>
    </submittedName>
</protein>
<name>A0ABW6GK10_9ACTN</name>
<gene>
    <name evidence="6" type="ORF">ACFW6T_13885</name>
</gene>
<proteinExistence type="inferred from homology"/>
<feature type="domain" description="Pyruvate carboxyltransferase" evidence="5">
    <location>
        <begin position="40"/>
        <end position="312"/>
    </location>
</feature>
<dbReference type="InterPro" id="IPR013785">
    <property type="entry name" value="Aldolase_TIM"/>
</dbReference>
<dbReference type="Pfam" id="PF00682">
    <property type="entry name" value="HMGL-like"/>
    <property type="match status" value="1"/>
</dbReference>
<evidence type="ECO:0000256" key="3">
    <source>
        <dbReference type="ARBA" id="ARBA00023239"/>
    </source>
</evidence>
<dbReference type="RefSeq" id="WP_380325399.1">
    <property type="nucleotide sequence ID" value="NZ_JBHYPW010000029.1"/>
</dbReference>
<keyword evidence="2" id="KW-0479">Metal-binding</keyword>
<evidence type="ECO:0000259" key="5">
    <source>
        <dbReference type="PROSITE" id="PS50991"/>
    </source>
</evidence>
<dbReference type="EMBL" id="JBHYPX010000023">
    <property type="protein sequence ID" value="MFE1353067.1"/>
    <property type="molecule type" value="Genomic_DNA"/>
</dbReference>
<dbReference type="Gene3D" id="3.20.20.70">
    <property type="entry name" value="Aldolase class I"/>
    <property type="match status" value="1"/>
</dbReference>
<sequence length="339" mass="35354">MSAAPNGASEVGKAGGASEPTVLDLGLPQPVRDPALPDRVRIHEVGARDGLQNEGALVPVEVKAEFVARLAATGLRTVEATSFVHPKWVPQLADAEELMPRLAGLPAQYPGLRLPVLVPNERGLDRALAHHATEVAVFASATETFARRNLNRSADEAMAMFRPVVERAAAAGVPSRGYLSMCFGDPWEGPVPVEQVVRHGLALLEMGCVELSLGDTVGVATPGHVNTLIDAFTRSGAPVERLAVHFHDTYGQALANTLAALRSGVTVVDASAGGLGGCPYAKSATGNLATEDLVWMLNGLGVETGVDLAALTATSGWMARHLGRPSPSRTVRALLGPAD</sequence>
<accession>A0ABW6GK10</accession>
<evidence type="ECO:0000256" key="1">
    <source>
        <dbReference type="ARBA" id="ARBA00009405"/>
    </source>
</evidence>
<dbReference type="Proteomes" id="UP001599542">
    <property type="component" value="Unassembled WGS sequence"/>
</dbReference>
<dbReference type="NCBIfam" id="NF004283">
    <property type="entry name" value="PRK05692.1"/>
    <property type="match status" value="1"/>
</dbReference>
<keyword evidence="7" id="KW-1185">Reference proteome</keyword>
<dbReference type="PANTHER" id="PTHR42738">
    <property type="entry name" value="HYDROXYMETHYLGLUTARYL-COA LYASE"/>
    <property type="match status" value="1"/>
</dbReference>
<comment type="caution">
    <text evidence="6">The sequence shown here is derived from an EMBL/GenBank/DDBJ whole genome shotgun (WGS) entry which is preliminary data.</text>
</comment>
<feature type="region of interest" description="Disordered" evidence="4">
    <location>
        <begin position="1"/>
        <end position="30"/>
    </location>
</feature>